<feature type="domain" description="Fatty acid desaturase" evidence="2">
    <location>
        <begin position="136"/>
        <end position="220"/>
    </location>
</feature>
<dbReference type="InterPro" id="IPR012171">
    <property type="entry name" value="Fatty_acid_desaturase"/>
</dbReference>
<dbReference type="Proteomes" id="UP000836402">
    <property type="component" value="Unassembled WGS sequence"/>
</dbReference>
<feature type="compositionally biased region" description="Low complexity" evidence="1">
    <location>
        <begin position="1"/>
        <end position="34"/>
    </location>
</feature>
<proteinExistence type="predicted"/>
<evidence type="ECO:0000313" key="5">
    <source>
        <dbReference type="Proteomes" id="UP000077671"/>
    </source>
</evidence>
<dbReference type="PANTHER" id="PTHR32100">
    <property type="entry name" value="OMEGA-6 FATTY ACID DESATURASE, CHLOROPLASTIC"/>
    <property type="match status" value="1"/>
</dbReference>
<sequence length="491" mass="54866">MASTAVAPAASVPTSRAAPGKKAASAKPVSSKLAQADPNTRYSSRQPRPYNVDEIHQFKVPNLTIKDLLSAIPAHCFERSTLRSFLSLSIDLIKVSALAYAGTYIDPLLKSVDFTSSPLNSFISPATQFSLARFAAWAFWSFWQGLVFTGIWVVAHECGHQAFSPSKTINNAVGWVLHSALMVPYHSWRISHARHHAGTGHLTRDEVFVPRTRAQRGLKNLRPLATDEDEDVKAAEQVAGKVIRQDNETWGEWFHELLEDAPLYSLIYIVVQQTLGWPLYLLKNSSGQLHYPKGTNHFNPDAIIFDARHRNQIIVSDIGIALSVFALAAWGLTSPGGFGEVFRFYVVPYLWCNNWLVMITYLQHTDPLLPHYKAEAWTFPRGALCTIDRTWLGPIGAWFLHGISETHVAHHISSKIPHYNAWEATDALKERLGEHYVCSKENILISLWKSIRTCRFVDENDEIAFYRTIDGVPHAVVAPDSSNNSDSGVGM</sequence>
<evidence type="ECO:0000256" key="1">
    <source>
        <dbReference type="SAM" id="MobiDB-lite"/>
    </source>
</evidence>
<reference evidence="4" key="1">
    <citation type="submission" date="2016-04" db="EMBL/GenBank/DDBJ databases">
        <authorList>
            <person name="Nguyen H.D."/>
            <person name="Kesanakurti P."/>
            <person name="Cullis J."/>
            <person name="Levesque C.A."/>
            <person name="Hambleton S."/>
        </authorList>
    </citation>
    <scope>NUCLEOTIDE SEQUENCE</scope>
    <source>
        <strain evidence="4">DAOMC 238032</strain>
    </source>
</reference>
<evidence type="ECO:0000313" key="3">
    <source>
        <dbReference type="EMBL" id="CAD6935642.1"/>
    </source>
</evidence>
<dbReference type="AlphaFoldDB" id="A0A177V980"/>
<feature type="domain" description="Fatty acid desaturase" evidence="2">
    <location>
        <begin position="277"/>
        <end position="437"/>
    </location>
</feature>
<dbReference type="Pfam" id="PF00487">
    <property type="entry name" value="FA_desaturase"/>
    <property type="match status" value="2"/>
</dbReference>
<dbReference type="CDD" id="cd03507">
    <property type="entry name" value="Delta12-FADS-like"/>
    <property type="match status" value="1"/>
</dbReference>
<dbReference type="EMBL" id="LWDD02000013">
    <property type="protein sequence ID" value="KAE8265458.1"/>
    <property type="molecule type" value="Genomic_DNA"/>
</dbReference>
<evidence type="ECO:0000313" key="4">
    <source>
        <dbReference type="EMBL" id="KAE8265458.1"/>
    </source>
</evidence>
<dbReference type="Proteomes" id="UP000077671">
    <property type="component" value="Unassembled WGS sequence"/>
</dbReference>
<keyword evidence="6" id="KW-1185">Reference proteome</keyword>
<feature type="compositionally biased region" description="Polar residues" evidence="1">
    <location>
        <begin position="37"/>
        <end position="46"/>
    </location>
</feature>
<reference evidence="4" key="2">
    <citation type="journal article" date="2019" name="IMA Fungus">
        <title>Genome sequencing and comparison of five Tilletia species to identify candidate genes for the detection of regulated species infecting wheat.</title>
        <authorList>
            <person name="Nguyen H.D.T."/>
            <person name="Sultana T."/>
            <person name="Kesanakurti P."/>
            <person name="Hambleton S."/>
        </authorList>
    </citation>
    <scope>NUCLEOTIDE SEQUENCE</scope>
    <source>
        <strain evidence="4">DAOMC 238032</strain>
    </source>
</reference>
<dbReference type="GO" id="GO:0016491">
    <property type="term" value="F:oxidoreductase activity"/>
    <property type="evidence" value="ECO:0007669"/>
    <property type="project" value="InterPro"/>
</dbReference>
<reference evidence="3" key="3">
    <citation type="submission" date="2020-10" db="EMBL/GenBank/DDBJ databases">
        <authorList>
            <person name="Sedaghatjoo S."/>
        </authorList>
    </citation>
    <scope>NUCLEOTIDE SEQUENCE</scope>
    <source>
        <strain evidence="3">AZH3</strain>
    </source>
</reference>
<accession>A0A177V980</accession>
<gene>
    <name evidence="4" type="ORF">A4X03_0g253</name>
    <name evidence="3" type="ORF">JKIAZH3_G9516</name>
</gene>
<dbReference type="InterPro" id="IPR005804">
    <property type="entry name" value="FA_desaturase_dom"/>
</dbReference>
<dbReference type="GO" id="GO:0006629">
    <property type="term" value="P:lipid metabolic process"/>
    <property type="evidence" value="ECO:0007669"/>
    <property type="project" value="InterPro"/>
</dbReference>
<evidence type="ECO:0000313" key="6">
    <source>
        <dbReference type="Proteomes" id="UP000836402"/>
    </source>
</evidence>
<feature type="region of interest" description="Disordered" evidence="1">
    <location>
        <begin position="1"/>
        <end position="47"/>
    </location>
</feature>
<organism evidence="4 5">
    <name type="scientific">Tilletia caries</name>
    <name type="common">wheat bunt fungus</name>
    <dbReference type="NCBI Taxonomy" id="13290"/>
    <lineage>
        <taxon>Eukaryota</taxon>
        <taxon>Fungi</taxon>
        <taxon>Dikarya</taxon>
        <taxon>Basidiomycota</taxon>
        <taxon>Ustilaginomycotina</taxon>
        <taxon>Exobasidiomycetes</taxon>
        <taxon>Tilletiales</taxon>
        <taxon>Tilletiaceae</taxon>
        <taxon>Tilletia</taxon>
    </lineage>
</organism>
<comment type="caution">
    <text evidence="4">The sequence shown here is derived from an EMBL/GenBank/DDBJ whole genome shotgun (WGS) entry which is preliminary data.</text>
</comment>
<dbReference type="EMBL" id="CAJHJG010003793">
    <property type="protein sequence ID" value="CAD6935642.1"/>
    <property type="molecule type" value="Genomic_DNA"/>
</dbReference>
<evidence type="ECO:0000259" key="2">
    <source>
        <dbReference type="Pfam" id="PF00487"/>
    </source>
</evidence>
<name>A0A177V980_9BASI</name>
<protein>
    <recommendedName>
        <fullName evidence="2">Fatty acid desaturase domain-containing protein</fullName>
    </recommendedName>
</protein>